<dbReference type="InterPro" id="IPR036464">
    <property type="entry name" value="Rubisco_LSMT_subst-bd_sf"/>
</dbReference>
<keyword evidence="2" id="KW-0963">Cytoplasm</keyword>
<dbReference type="Pfam" id="PF00856">
    <property type="entry name" value="SET"/>
    <property type="match status" value="1"/>
</dbReference>
<evidence type="ECO:0000256" key="2">
    <source>
        <dbReference type="ARBA" id="ARBA00022490"/>
    </source>
</evidence>
<dbReference type="InterPro" id="IPR025785">
    <property type="entry name" value="SETD3"/>
</dbReference>
<keyword evidence="5 7" id="KW-0949">S-adenosyl-L-methionine</keyword>
<dbReference type="InterPro" id="IPR001214">
    <property type="entry name" value="SET_dom"/>
</dbReference>
<evidence type="ECO:0000256" key="5">
    <source>
        <dbReference type="ARBA" id="ARBA00022691"/>
    </source>
</evidence>
<accession>A0A9J6C4W2</accession>
<comment type="similarity">
    <text evidence="7">Belongs to the class V-like SAM-binding methyltransferase superfamily. SETD3 actin-histidine methyltransferase family.</text>
</comment>
<dbReference type="SUPFAM" id="SSF81822">
    <property type="entry name" value="RuBisCo LSMT C-terminal, substrate-binding domain"/>
    <property type="match status" value="1"/>
</dbReference>
<dbReference type="InterPro" id="IPR046341">
    <property type="entry name" value="SET_dom_sf"/>
</dbReference>
<dbReference type="Gene3D" id="3.90.1420.10">
    <property type="entry name" value="Rubisco LSMT, substrate-binding domain"/>
    <property type="match status" value="1"/>
</dbReference>
<dbReference type="CDD" id="cd19176">
    <property type="entry name" value="SET_SETD3"/>
    <property type="match status" value="1"/>
</dbReference>
<dbReference type="PANTHER" id="PTHR13271">
    <property type="entry name" value="UNCHARACTERIZED PUTATIVE METHYLTRANSFERASE"/>
    <property type="match status" value="1"/>
</dbReference>
<gene>
    <name evidence="9" type="ORF">PVAND_006842</name>
</gene>
<dbReference type="AlphaFoldDB" id="A0A9J6C4W2"/>
<dbReference type="PANTHER" id="PTHR13271:SF47">
    <property type="entry name" value="ACTIN-HISTIDINE N-METHYLTRANSFERASE"/>
    <property type="match status" value="1"/>
</dbReference>
<dbReference type="PROSITE" id="PS50280">
    <property type="entry name" value="SET"/>
    <property type="match status" value="1"/>
</dbReference>
<sequence length="487" mass="56867">MGKKSEKSRGKFSATKRNELKILADGILEKSREKLPDASAEYENYNEIYNLLERIIMIESEIKHQFKTSRSEEAIKRFTEWCKSEGAKFDRVEIKRLPGYGFGLIAKEPMKENEVFIEIPEKMIFSYSKIENHIPEALKQKVFLECPLFENMSVRLAIALMVEKMNIKSKFKPYFDVLPEKFRTVLYFTPKEMKELQGTSAFSPAIKQVKFIATQYSFLHNYLMASSEDNEPVLKELRDNFTYEFYRWAVSCVMTRQNLIPRENDEKESVLVPAWDMANHANGPINTQYNDEAKQIESFCLKDFDVNEQVTIAYGSRSNIDFLIHNGFVFKENSNRFLTIPIHLNKTDELHDDRVKLLKKIGLNESGLFQISPSCSSELLAFMRVFNMTKEQLAHWLNADNVKDLLDIHLDLDVNFQRKVCQSLLIRVKIILKLFPTTLKEDLQLLETGNLPKTRAMLIQYRVIEKEILHYVVASLENQIKLFNTEE</sequence>
<name>A0A9J6C4W2_POLVA</name>
<evidence type="ECO:0000256" key="3">
    <source>
        <dbReference type="ARBA" id="ARBA00022603"/>
    </source>
</evidence>
<dbReference type="OrthoDB" id="441812at2759"/>
<keyword evidence="6" id="KW-0009">Actin-binding</keyword>
<dbReference type="GO" id="GO:0032259">
    <property type="term" value="P:methylation"/>
    <property type="evidence" value="ECO:0007669"/>
    <property type="project" value="UniProtKB-KW"/>
</dbReference>
<dbReference type="GO" id="GO:0016279">
    <property type="term" value="F:protein-lysine N-methyltransferase activity"/>
    <property type="evidence" value="ECO:0007669"/>
    <property type="project" value="TreeGrafter"/>
</dbReference>
<dbReference type="Pfam" id="PF09273">
    <property type="entry name" value="Rubis-subs-bind"/>
    <property type="match status" value="1"/>
</dbReference>
<evidence type="ECO:0000256" key="7">
    <source>
        <dbReference type="PROSITE-ProRule" id="PRU00898"/>
    </source>
</evidence>
<organism evidence="9 10">
    <name type="scientific">Polypedilum vanderplanki</name>
    <name type="common">Sleeping chironomid midge</name>
    <dbReference type="NCBI Taxonomy" id="319348"/>
    <lineage>
        <taxon>Eukaryota</taxon>
        <taxon>Metazoa</taxon>
        <taxon>Ecdysozoa</taxon>
        <taxon>Arthropoda</taxon>
        <taxon>Hexapoda</taxon>
        <taxon>Insecta</taxon>
        <taxon>Pterygota</taxon>
        <taxon>Neoptera</taxon>
        <taxon>Endopterygota</taxon>
        <taxon>Diptera</taxon>
        <taxon>Nematocera</taxon>
        <taxon>Chironomoidea</taxon>
        <taxon>Chironomidae</taxon>
        <taxon>Chironominae</taxon>
        <taxon>Polypedilum</taxon>
        <taxon>Polypedilum</taxon>
    </lineage>
</organism>
<dbReference type="GO" id="GO:0003779">
    <property type="term" value="F:actin binding"/>
    <property type="evidence" value="ECO:0007669"/>
    <property type="project" value="UniProtKB-KW"/>
</dbReference>
<keyword evidence="10" id="KW-1185">Reference proteome</keyword>
<dbReference type="EC" id="2.1.1.85" evidence="7"/>
<dbReference type="Gene3D" id="3.90.1410.10">
    <property type="entry name" value="set domain protein methyltransferase, domain 1"/>
    <property type="match status" value="1"/>
</dbReference>
<dbReference type="GO" id="GO:0018064">
    <property type="term" value="F:protein-L-histidine N-tele-methyltransferase activity"/>
    <property type="evidence" value="ECO:0007669"/>
    <property type="project" value="UniProtKB-EC"/>
</dbReference>
<keyword evidence="3 7" id="KW-0489">Methyltransferase</keyword>
<dbReference type="Proteomes" id="UP001107558">
    <property type="component" value="Chromosome 2"/>
</dbReference>
<proteinExistence type="inferred from homology"/>
<evidence type="ECO:0000259" key="8">
    <source>
        <dbReference type="PROSITE" id="PS50280"/>
    </source>
</evidence>
<dbReference type="SUPFAM" id="SSF82199">
    <property type="entry name" value="SET domain"/>
    <property type="match status" value="1"/>
</dbReference>
<evidence type="ECO:0000256" key="1">
    <source>
        <dbReference type="ARBA" id="ARBA00004496"/>
    </source>
</evidence>
<evidence type="ECO:0000313" key="9">
    <source>
        <dbReference type="EMBL" id="KAG5677058.1"/>
    </source>
</evidence>
<protein>
    <recommendedName>
        <fullName evidence="7">protein-histidine N-methyltransferase</fullName>
        <ecNumber evidence="7">2.1.1.85</ecNumber>
    </recommendedName>
</protein>
<feature type="domain" description="SET" evidence="8">
    <location>
        <begin position="90"/>
        <end position="315"/>
    </location>
</feature>
<comment type="catalytic activity">
    <reaction evidence="7">
        <text>L-histidyl-[protein] + S-adenosyl-L-methionine = N(tele)-methyl-L-histidyl-[protein] + S-adenosyl-L-homocysteine + H(+)</text>
        <dbReference type="Rhea" id="RHEA:19369"/>
        <dbReference type="Rhea" id="RHEA-COMP:9745"/>
        <dbReference type="Rhea" id="RHEA-COMP:11600"/>
        <dbReference type="ChEBI" id="CHEBI:15378"/>
        <dbReference type="ChEBI" id="CHEBI:16367"/>
        <dbReference type="ChEBI" id="CHEBI:29979"/>
        <dbReference type="ChEBI" id="CHEBI:57856"/>
        <dbReference type="ChEBI" id="CHEBI:59789"/>
        <dbReference type="EC" id="2.1.1.85"/>
    </reaction>
</comment>
<evidence type="ECO:0000256" key="4">
    <source>
        <dbReference type="ARBA" id="ARBA00022679"/>
    </source>
</evidence>
<dbReference type="InterPro" id="IPR015353">
    <property type="entry name" value="Rubisco_LSMT_subst-bd"/>
</dbReference>
<reference evidence="9" key="1">
    <citation type="submission" date="2021-03" db="EMBL/GenBank/DDBJ databases">
        <title>Chromosome level genome of the anhydrobiotic midge Polypedilum vanderplanki.</title>
        <authorList>
            <person name="Yoshida Y."/>
            <person name="Kikawada T."/>
            <person name="Gusev O."/>
        </authorList>
    </citation>
    <scope>NUCLEOTIDE SEQUENCE</scope>
    <source>
        <strain evidence="9">NIAS01</strain>
        <tissue evidence="9">Whole body or cell culture</tissue>
    </source>
</reference>
<dbReference type="GO" id="GO:0005737">
    <property type="term" value="C:cytoplasm"/>
    <property type="evidence" value="ECO:0007669"/>
    <property type="project" value="UniProtKB-SubCell"/>
</dbReference>
<evidence type="ECO:0000256" key="6">
    <source>
        <dbReference type="ARBA" id="ARBA00023203"/>
    </source>
</evidence>
<keyword evidence="4 7" id="KW-0808">Transferase</keyword>
<dbReference type="EMBL" id="JADBJN010000002">
    <property type="protein sequence ID" value="KAG5677058.1"/>
    <property type="molecule type" value="Genomic_DNA"/>
</dbReference>
<dbReference type="PROSITE" id="PS51565">
    <property type="entry name" value="SAM_MT85_SETD3"/>
    <property type="match status" value="1"/>
</dbReference>
<dbReference type="InterPro" id="IPR044428">
    <property type="entry name" value="SETD3_SET"/>
</dbReference>
<comment type="subcellular location">
    <subcellularLocation>
        <location evidence="1">Cytoplasm</location>
    </subcellularLocation>
</comment>
<dbReference type="InterPro" id="IPR050600">
    <property type="entry name" value="SETD3_SETD6_MTase"/>
</dbReference>
<evidence type="ECO:0000313" key="10">
    <source>
        <dbReference type="Proteomes" id="UP001107558"/>
    </source>
</evidence>
<comment type="caution">
    <text evidence="9">The sequence shown here is derived from an EMBL/GenBank/DDBJ whole genome shotgun (WGS) entry which is preliminary data.</text>
</comment>